<comment type="caution">
    <text evidence="2">The sequence shown here is derived from an EMBL/GenBank/DDBJ whole genome shotgun (WGS) entry which is preliminary data.</text>
</comment>
<proteinExistence type="predicted"/>
<evidence type="ECO:0000313" key="2">
    <source>
        <dbReference type="EMBL" id="KAJ4945168.1"/>
    </source>
</evidence>
<evidence type="ECO:0000313" key="3">
    <source>
        <dbReference type="Proteomes" id="UP001219934"/>
    </source>
</evidence>
<protein>
    <submittedName>
        <fullName evidence="2">Uncharacterized protein</fullName>
    </submittedName>
</protein>
<feature type="compositionally biased region" description="Acidic residues" evidence="1">
    <location>
        <begin position="26"/>
        <end position="43"/>
    </location>
</feature>
<dbReference type="AlphaFoldDB" id="A0AAD6BN69"/>
<gene>
    <name evidence="2" type="ORF">JOQ06_013704</name>
</gene>
<evidence type="ECO:0000256" key="1">
    <source>
        <dbReference type="SAM" id="MobiDB-lite"/>
    </source>
</evidence>
<dbReference type="Proteomes" id="UP001219934">
    <property type="component" value="Unassembled WGS sequence"/>
</dbReference>
<keyword evidence="3" id="KW-1185">Reference proteome</keyword>
<accession>A0AAD6BN69</accession>
<feature type="region of interest" description="Disordered" evidence="1">
    <location>
        <begin position="16"/>
        <end position="43"/>
    </location>
</feature>
<organism evidence="2 3">
    <name type="scientific">Pogonophryne albipinna</name>
    <dbReference type="NCBI Taxonomy" id="1090488"/>
    <lineage>
        <taxon>Eukaryota</taxon>
        <taxon>Metazoa</taxon>
        <taxon>Chordata</taxon>
        <taxon>Craniata</taxon>
        <taxon>Vertebrata</taxon>
        <taxon>Euteleostomi</taxon>
        <taxon>Actinopterygii</taxon>
        <taxon>Neopterygii</taxon>
        <taxon>Teleostei</taxon>
        <taxon>Neoteleostei</taxon>
        <taxon>Acanthomorphata</taxon>
        <taxon>Eupercaria</taxon>
        <taxon>Perciformes</taxon>
        <taxon>Notothenioidei</taxon>
        <taxon>Pogonophryne</taxon>
    </lineage>
</organism>
<name>A0AAD6BN69_9TELE</name>
<dbReference type="EMBL" id="JAPTMU010000004">
    <property type="protein sequence ID" value="KAJ4945168.1"/>
    <property type="molecule type" value="Genomic_DNA"/>
</dbReference>
<reference evidence="2" key="1">
    <citation type="submission" date="2022-11" db="EMBL/GenBank/DDBJ databases">
        <title>Chromosome-level genome of Pogonophryne albipinna.</title>
        <authorList>
            <person name="Jo E."/>
        </authorList>
    </citation>
    <scope>NUCLEOTIDE SEQUENCE</scope>
    <source>
        <strain evidence="2">SGF0006</strain>
        <tissue evidence="2">Muscle</tissue>
    </source>
</reference>
<sequence length="68" mass="7470">MLMFLILTPPPCLSPRASFPPSLETNVDEDEERDEEDVDDVEGCEDENGVWAISRMEGGVGGIGCHVY</sequence>